<sequence length="92" mass="10023">MVRVPGSSSDRGFHRDSPEEVPVKTAQGNETSSDARSTTVLLKARSADRQSTRKISVHGSDVDLDPDPDLREKPHPPQVFCLKLTKRTKGGG</sequence>
<feature type="compositionally biased region" description="Polar residues" evidence="1">
    <location>
        <begin position="26"/>
        <end position="40"/>
    </location>
</feature>
<feature type="compositionally biased region" description="Basic and acidic residues" evidence="1">
    <location>
        <begin position="11"/>
        <end position="22"/>
    </location>
</feature>
<gene>
    <name evidence="2" type="ORF">PHMEG_00013194</name>
</gene>
<evidence type="ECO:0000313" key="2">
    <source>
        <dbReference type="EMBL" id="OWZ13474.1"/>
    </source>
</evidence>
<reference evidence="3" key="1">
    <citation type="submission" date="2017-03" db="EMBL/GenBank/DDBJ databases">
        <title>Phytopthora megakarya and P. palmivora, two closely related causual agents of cacao black pod achieved similar genome size and gene model numbers by different mechanisms.</title>
        <authorList>
            <person name="Ali S."/>
            <person name="Shao J."/>
            <person name="Larry D.J."/>
            <person name="Kronmiller B."/>
            <person name="Shen D."/>
            <person name="Strem M.D."/>
            <person name="Melnick R.L."/>
            <person name="Guiltinan M.J."/>
            <person name="Tyler B.M."/>
            <person name="Meinhardt L.W."/>
            <person name="Bailey B.A."/>
        </authorList>
    </citation>
    <scope>NUCLEOTIDE SEQUENCE [LARGE SCALE GENOMIC DNA]</scope>
    <source>
        <strain evidence="3">zdho120</strain>
    </source>
</reference>
<organism evidence="2 3">
    <name type="scientific">Phytophthora megakarya</name>
    <dbReference type="NCBI Taxonomy" id="4795"/>
    <lineage>
        <taxon>Eukaryota</taxon>
        <taxon>Sar</taxon>
        <taxon>Stramenopiles</taxon>
        <taxon>Oomycota</taxon>
        <taxon>Peronosporomycetes</taxon>
        <taxon>Peronosporales</taxon>
        <taxon>Peronosporaceae</taxon>
        <taxon>Phytophthora</taxon>
    </lineage>
</organism>
<proteinExistence type="predicted"/>
<keyword evidence="3" id="KW-1185">Reference proteome</keyword>
<evidence type="ECO:0000313" key="3">
    <source>
        <dbReference type="Proteomes" id="UP000198211"/>
    </source>
</evidence>
<dbReference type="OrthoDB" id="121277at2759"/>
<feature type="region of interest" description="Disordered" evidence="1">
    <location>
        <begin position="1"/>
        <end position="77"/>
    </location>
</feature>
<evidence type="ECO:0000256" key="1">
    <source>
        <dbReference type="SAM" id="MobiDB-lite"/>
    </source>
</evidence>
<dbReference type="Proteomes" id="UP000198211">
    <property type="component" value="Unassembled WGS sequence"/>
</dbReference>
<dbReference type="EMBL" id="NBNE01001571">
    <property type="protein sequence ID" value="OWZ13474.1"/>
    <property type="molecule type" value="Genomic_DNA"/>
</dbReference>
<dbReference type="AlphaFoldDB" id="A0A225W7U9"/>
<feature type="compositionally biased region" description="Polar residues" evidence="1">
    <location>
        <begin position="1"/>
        <end position="10"/>
    </location>
</feature>
<accession>A0A225W7U9</accession>
<name>A0A225W7U9_9STRA</name>
<protein>
    <submittedName>
        <fullName evidence="2">Uncharacterized protein</fullName>
    </submittedName>
</protein>
<comment type="caution">
    <text evidence="2">The sequence shown here is derived from an EMBL/GenBank/DDBJ whole genome shotgun (WGS) entry which is preliminary data.</text>
</comment>